<dbReference type="CDD" id="cd03354">
    <property type="entry name" value="LbH_SAT"/>
    <property type="match status" value="1"/>
</dbReference>
<dbReference type="Gene3D" id="2.160.10.10">
    <property type="entry name" value="Hexapeptide repeat proteins"/>
    <property type="match status" value="1"/>
</dbReference>
<name>A0A918IQI7_9FLAO</name>
<dbReference type="InterPro" id="IPR042122">
    <property type="entry name" value="Ser_AcTrfase_N_sf"/>
</dbReference>
<proteinExistence type="predicted"/>
<dbReference type="PANTHER" id="PTHR42811">
    <property type="entry name" value="SERINE ACETYLTRANSFERASE"/>
    <property type="match status" value="1"/>
</dbReference>
<dbReference type="InterPro" id="IPR053376">
    <property type="entry name" value="Serine_acetyltransferase"/>
</dbReference>
<feature type="domain" description="Serine acetyltransferase N-terminal" evidence="5">
    <location>
        <begin position="109"/>
        <end position="154"/>
    </location>
</feature>
<evidence type="ECO:0000256" key="1">
    <source>
        <dbReference type="ARBA" id="ARBA00018522"/>
    </source>
</evidence>
<evidence type="ECO:0000256" key="2">
    <source>
        <dbReference type="ARBA" id="ARBA00022605"/>
    </source>
</evidence>
<dbReference type="Pfam" id="PF06426">
    <property type="entry name" value="SATase_N"/>
    <property type="match status" value="1"/>
</dbReference>
<dbReference type="InterPro" id="IPR045304">
    <property type="entry name" value="LbH_SAT"/>
</dbReference>
<evidence type="ECO:0000313" key="6">
    <source>
        <dbReference type="EMBL" id="GGW25621.1"/>
    </source>
</evidence>
<evidence type="ECO:0000256" key="4">
    <source>
        <dbReference type="ARBA" id="ARBA00023315"/>
    </source>
</evidence>
<dbReference type="AlphaFoldDB" id="A0A918IQI7"/>
<evidence type="ECO:0000259" key="5">
    <source>
        <dbReference type="Pfam" id="PF06426"/>
    </source>
</evidence>
<keyword evidence="2" id="KW-0028">Amino-acid biosynthesis</keyword>
<keyword evidence="4" id="KW-0012">Acyltransferase</keyword>
<dbReference type="Gene3D" id="1.10.3130.10">
    <property type="entry name" value="serine acetyltransferase, domain 1"/>
    <property type="match status" value="1"/>
</dbReference>
<protein>
    <recommendedName>
        <fullName evidence="1">Serine acetyltransferase</fullName>
    </recommendedName>
</protein>
<sequence length="299" mass="33940">MYDSFDFNFVLKLTKFTSEDFEIIVNFEFLQSIKQMDKALIIKNIKQHKKQPNLRFILKEKTEQFTDRLFYTLFDIDTPVEKNLDILEREFKELVELACWESDTPCCDVWNRYVKLLPEILEKLNLDAQAIVECDPASLSIEEVYLAYPGFHAVAIYRLAHELYQEGFPLVPRLMTEYAHKLTGVDINPGAKIGKSFFIDHATGVVIGESAIIKDNVKIYQGVTLGALYVAKNLQKTKRHPTIEDNVTIYANATILGGETIIGKNSIIGGNAWLTTSVPANSTVFHSPEIKIKTTPNVS</sequence>
<dbReference type="NCBIfam" id="NF041874">
    <property type="entry name" value="EPS_EpsC"/>
    <property type="match status" value="1"/>
</dbReference>
<accession>A0A918IQI7</accession>
<evidence type="ECO:0000313" key="7">
    <source>
        <dbReference type="Proteomes" id="UP000634668"/>
    </source>
</evidence>
<reference evidence="6" key="2">
    <citation type="submission" date="2020-09" db="EMBL/GenBank/DDBJ databases">
        <authorList>
            <person name="Sun Q."/>
            <person name="Kim S."/>
        </authorList>
    </citation>
    <scope>NUCLEOTIDE SEQUENCE</scope>
    <source>
        <strain evidence="6">KCTC 12113</strain>
    </source>
</reference>
<gene>
    <name evidence="6" type="ORF">GCM10007383_07920</name>
</gene>
<dbReference type="InterPro" id="IPR011004">
    <property type="entry name" value="Trimer_LpxA-like_sf"/>
</dbReference>
<reference evidence="6" key="1">
    <citation type="journal article" date="2014" name="Int. J. Syst. Evol. Microbiol.">
        <title>Complete genome sequence of Corynebacterium casei LMG S-19264T (=DSM 44701T), isolated from a smear-ripened cheese.</title>
        <authorList>
            <consortium name="US DOE Joint Genome Institute (JGI-PGF)"/>
            <person name="Walter F."/>
            <person name="Albersmeier A."/>
            <person name="Kalinowski J."/>
            <person name="Ruckert C."/>
        </authorList>
    </citation>
    <scope>NUCLEOTIDE SEQUENCE</scope>
    <source>
        <strain evidence="6">KCTC 12113</strain>
    </source>
</reference>
<dbReference type="GO" id="GO:0005737">
    <property type="term" value="C:cytoplasm"/>
    <property type="evidence" value="ECO:0007669"/>
    <property type="project" value="InterPro"/>
</dbReference>
<dbReference type="Proteomes" id="UP000634668">
    <property type="component" value="Unassembled WGS sequence"/>
</dbReference>
<keyword evidence="3" id="KW-0808">Transferase</keyword>
<keyword evidence="7" id="KW-1185">Reference proteome</keyword>
<dbReference type="InterPro" id="IPR010493">
    <property type="entry name" value="Ser_AcTrfase_N"/>
</dbReference>
<evidence type="ECO:0000256" key="3">
    <source>
        <dbReference type="ARBA" id="ARBA00022679"/>
    </source>
</evidence>
<dbReference type="EMBL" id="BMWP01000004">
    <property type="protein sequence ID" value="GGW25621.1"/>
    <property type="molecule type" value="Genomic_DNA"/>
</dbReference>
<dbReference type="SUPFAM" id="SSF51161">
    <property type="entry name" value="Trimeric LpxA-like enzymes"/>
    <property type="match status" value="1"/>
</dbReference>
<dbReference type="GO" id="GO:0009001">
    <property type="term" value="F:serine O-acetyltransferase activity"/>
    <property type="evidence" value="ECO:0007669"/>
    <property type="project" value="InterPro"/>
</dbReference>
<comment type="caution">
    <text evidence="6">The sequence shown here is derived from an EMBL/GenBank/DDBJ whole genome shotgun (WGS) entry which is preliminary data.</text>
</comment>
<dbReference type="GO" id="GO:0006535">
    <property type="term" value="P:cysteine biosynthetic process from serine"/>
    <property type="evidence" value="ECO:0007669"/>
    <property type="project" value="InterPro"/>
</dbReference>
<organism evidence="6 7">
    <name type="scientific">Arenibacter certesii</name>
    <dbReference type="NCBI Taxonomy" id="228955"/>
    <lineage>
        <taxon>Bacteria</taxon>
        <taxon>Pseudomonadati</taxon>
        <taxon>Bacteroidota</taxon>
        <taxon>Flavobacteriia</taxon>
        <taxon>Flavobacteriales</taxon>
        <taxon>Flavobacteriaceae</taxon>
        <taxon>Arenibacter</taxon>
    </lineage>
</organism>